<proteinExistence type="predicted"/>
<dbReference type="PANTHER" id="PTHR16155:SF19">
    <property type="entry name" value="DED DOMAIN-CONTAINING PROTEIN"/>
    <property type="match status" value="1"/>
</dbReference>
<keyword evidence="2" id="KW-1185">Reference proteome</keyword>
<protein>
    <recommendedName>
        <fullName evidence="3">SIR2-like domain-containing protein</fullName>
    </recommendedName>
</protein>
<dbReference type="RefSeq" id="WP_349057590.1">
    <property type="nucleotide sequence ID" value="NZ_JBBMEJ010000028.1"/>
</dbReference>
<reference evidence="1 2" key="1">
    <citation type="submission" date="2024-03" db="EMBL/GenBank/DDBJ databases">
        <title>Human intestinal bacterial collection.</title>
        <authorList>
            <person name="Pauvert C."/>
            <person name="Hitch T.C.A."/>
            <person name="Clavel T."/>
        </authorList>
    </citation>
    <scope>NUCLEOTIDE SEQUENCE [LARGE SCALE GENOMIC DNA]</scope>
    <source>
        <strain evidence="1 2">CLA-JM-H16</strain>
    </source>
</reference>
<organism evidence="1 2">
    <name type="scientific">Blautia aquisgranensis</name>
    <dbReference type="NCBI Taxonomy" id="3133153"/>
    <lineage>
        <taxon>Bacteria</taxon>
        <taxon>Bacillati</taxon>
        <taxon>Bacillota</taxon>
        <taxon>Clostridia</taxon>
        <taxon>Lachnospirales</taxon>
        <taxon>Lachnospiraceae</taxon>
        <taxon>Blautia</taxon>
    </lineage>
</organism>
<evidence type="ECO:0000313" key="1">
    <source>
        <dbReference type="EMBL" id="MEQ2372341.1"/>
    </source>
</evidence>
<dbReference type="PANTHER" id="PTHR16155">
    <property type="entry name" value="DED DOMAIN-CONTAINING PROTEIN"/>
    <property type="match status" value="1"/>
</dbReference>
<evidence type="ECO:0000313" key="2">
    <source>
        <dbReference type="Proteomes" id="UP001473063"/>
    </source>
</evidence>
<evidence type="ECO:0008006" key="3">
    <source>
        <dbReference type="Google" id="ProtNLM"/>
    </source>
</evidence>
<dbReference type="EMBL" id="JBBMEJ010000028">
    <property type="protein sequence ID" value="MEQ2372341.1"/>
    <property type="molecule type" value="Genomic_DNA"/>
</dbReference>
<gene>
    <name evidence="1" type="ORF">WMO28_15680</name>
</gene>
<sequence>MKKSVKRKTDRYIQFRNRTNSANYRDKKAIIAQFNKSVREYKRFSEVYSAGDEELASAKLHDAGTDLYMCCEWALKNYLYRMYDEQFVTHIISSIVREHKIDQLSTKTATIGFLLEELEDIGIPSPVVIGINSRKIIENAQIVNNGPKHDRKIPDPNRYKESLEEVRKIIKNYVDENVELELIDDSLYGGGKAWYEILEDTSEFNSAYSYVLITRRIDSNDIRGLFSQKWDLVIDMDPDSDINGLAYKYTDITGIVPTVCTLDAINARRKFSFSHRPYWIMANGTSDVSDSVVDPKRWGTAHGKYLSSILEEFHKEYSKPVKAFVYPLENERNLRKIVDTFNDVYDSGDEINFCVLSADSEYNSIDDENFKISTLSIEEFAEHLEKYNLNSKFISGLIKRELPAENGKRVLIDENFATVLKDSFDTVFIDIDQEDELDSEKCNRIDFYKGIQEISWYGLREHFDVIQPEQRKIVDKITQDMKDRGRLLRKVYYVPGIGGTTLMRRLAWEFREIYPTFILNRLNEQTGKNLQKIYDLTHCPILIFADNNFIEFDEVKNLQVELKRMGFAFVICYFQRKLKGIHNENEGSVYTIVRDFGIREARQMKIKLQDLVCDKSVKENFDKYINESDDYDRLPFVLSMYAFDKDFQGIKPYIANFLERMNDQSKKILFALSLADYGNVSIDIQYFMNLFNDESVDEFLLKESPGINELVRMEDISGKNFIRIRYHLFGEEILKQMSNGRNATEISFLNLVDNILGFIEDSRSNRFNINQDTLNLLRSLFITRKADVNAEKPIFSTLIMKLREEHRTSFDGSYDSSTDAIVRIFNKLVEVYPEEPHFTAHLARFYFYIDKNYEKGFRNIDSAIELSETEMGHVDPLLYHMKAMGYSSRITNIYRRDILWNFKDNPQYDTSELREKIQEDAESAFKYFKIVRDSNIGVAGHVSEINLCIQIAYLAKNMLDETDNFTEYLTSDKGKWAMQYIDRAETLWDECKQLISDSAYEDLDGIEERLHSLTVSVEDSIDIWKKYIENAGNKNCTQARRILARSYLKIAEQTKDSENKKTLYTKVIQLMEENISEENQHVGNIRIWFDSIKRIEVENQDMLIQDAIIKLNRWVNLTDSVDAHYYRFILKFIQAIEGSTLAEGELPKLLRELKHTAANKYNRTVPQHWLSKNGKGINALITNNRNRRNAVPEDEMSEILLPFIGRISNNYVNDSHAYINWHGVDVYFNPSATKGEISKINIGQRVRFGLGFSYDGPRAYNSSIKLLGKDEFVEVKREIESGIAVKCEVTKNVTHYVQVRIIGFSEIGSIYVNELVEPYSANNRPDIGTILDGKILMKKFDNAKHCNVWQITMNMNDIKEESKEETAMAQAIRLSGIKVR</sequence>
<name>A0ABV1BJD8_9FIRM</name>
<dbReference type="Proteomes" id="UP001473063">
    <property type="component" value="Unassembled WGS sequence"/>
</dbReference>
<comment type="caution">
    <text evidence="1">The sequence shown here is derived from an EMBL/GenBank/DDBJ whole genome shotgun (WGS) entry which is preliminary data.</text>
</comment>
<accession>A0ABV1BJD8</accession>